<keyword evidence="4 7" id="KW-0436">Ligase</keyword>
<sequence>MGRDVTVLPYDPAGTRVLVAGLGVSGRAAAEVLAAHGADVVTADARVDDADEREPESMSLDGFGLVVVSPGWRPDHPLLVRAQDAGIPVWGEVELAWRMRVPRDHGDGAGTPAPWLAVTGTNGKTTTVEMLAAILAAAGLDAPAVGNVGDAVVRAATDPSHDVLAVELSSFQLHFTQSLSVLAGAVLNIAPDHLDWHGSLDAYAAAKGRIYERAQVACVYNVSDARTERLVREADVTEGARAVGFTLGAPGPGQLGLVEDVLVDRAFHLPADDPARTASAAELGTLADLEHLAGPGGAVAPHVVADALAAAALARAAGVPARAVRDGLRAFRPGGHRIESVATVDGVAYVDDSKATNAHAADASLAAFARGTVVWVAGGLAKGATFDELVRRRADRLRAVVLIGVDAAPLGEALARHAPEIPVVRVDPGETGTVMTRAVDAARTLARPGDTVLLAPASASMDQFRSYAERGELFAAAARALAPGEAGRRGSVA</sequence>
<dbReference type="EC" id="6.3.2.9" evidence="7 8"/>
<dbReference type="GO" id="GO:0005737">
    <property type="term" value="C:cytoplasm"/>
    <property type="evidence" value="ECO:0007669"/>
    <property type="project" value="UniProtKB-SubCell"/>
</dbReference>
<evidence type="ECO:0000256" key="8">
    <source>
        <dbReference type="RuleBase" id="RU003664"/>
    </source>
</evidence>
<feature type="binding site" evidence="7">
    <location>
        <begin position="120"/>
        <end position="126"/>
    </location>
    <ligand>
        <name>ATP</name>
        <dbReference type="ChEBI" id="CHEBI:30616"/>
    </ligand>
</feature>
<keyword evidence="5 7" id="KW-0547">Nucleotide-binding</keyword>
<dbReference type="Gene3D" id="3.40.50.720">
    <property type="entry name" value="NAD(P)-binding Rossmann-like Domain"/>
    <property type="match status" value="1"/>
</dbReference>
<gene>
    <name evidence="7 11" type="primary">murD</name>
    <name evidence="11" type="ORF">KDY119_01502</name>
</gene>
<dbReference type="Proteomes" id="UP000326702">
    <property type="component" value="Chromosome"/>
</dbReference>
<comment type="similarity">
    <text evidence="7">Belongs to the MurCDEF family.</text>
</comment>
<dbReference type="KEGG" id="lxl:KDY119_01502"/>
<dbReference type="InterPro" id="IPR004101">
    <property type="entry name" value="Mur_ligase_C"/>
</dbReference>
<dbReference type="GO" id="GO:0009252">
    <property type="term" value="P:peptidoglycan biosynthetic process"/>
    <property type="evidence" value="ECO:0007669"/>
    <property type="project" value="UniProtKB-UniRule"/>
</dbReference>
<comment type="pathway">
    <text evidence="2 7 8">Cell wall biogenesis; peptidoglycan biosynthesis.</text>
</comment>
<evidence type="ECO:0000313" key="11">
    <source>
        <dbReference type="EMBL" id="QFU97996.1"/>
    </source>
</evidence>
<comment type="function">
    <text evidence="7 8">Cell wall formation. Catalyzes the addition of glutamate to the nucleotide precursor UDP-N-acetylmuramoyl-L-alanine (UMA).</text>
</comment>
<dbReference type="Pfam" id="PF08245">
    <property type="entry name" value="Mur_ligase_M"/>
    <property type="match status" value="1"/>
</dbReference>
<keyword evidence="7 8" id="KW-0131">Cell cycle</keyword>
<dbReference type="UniPathway" id="UPA00219"/>
<dbReference type="OrthoDB" id="9809796at2"/>
<dbReference type="GO" id="GO:0005524">
    <property type="term" value="F:ATP binding"/>
    <property type="evidence" value="ECO:0007669"/>
    <property type="project" value="UniProtKB-UniRule"/>
</dbReference>
<accession>A0A5P9Q9Q6</accession>
<dbReference type="InterPro" id="IPR036565">
    <property type="entry name" value="Mur-like_cat_sf"/>
</dbReference>
<dbReference type="Pfam" id="PF02875">
    <property type="entry name" value="Mur_ligase_C"/>
    <property type="match status" value="1"/>
</dbReference>
<dbReference type="RefSeq" id="WP_153022135.1">
    <property type="nucleotide sequence ID" value="NZ_BAABIH010000035.1"/>
</dbReference>
<evidence type="ECO:0000259" key="10">
    <source>
        <dbReference type="Pfam" id="PF08245"/>
    </source>
</evidence>
<evidence type="ECO:0000256" key="1">
    <source>
        <dbReference type="ARBA" id="ARBA00004496"/>
    </source>
</evidence>
<keyword evidence="7 8" id="KW-0573">Peptidoglycan synthesis</keyword>
<dbReference type="InterPro" id="IPR005762">
    <property type="entry name" value="MurD"/>
</dbReference>
<protein>
    <recommendedName>
        <fullName evidence="7 8">UDP-N-acetylmuramoylalanine--D-glutamate ligase</fullName>
        <ecNumber evidence="7 8">6.3.2.9</ecNumber>
    </recommendedName>
    <alternativeName>
        <fullName evidence="7">D-glutamic acid-adding enzyme</fullName>
    </alternativeName>
    <alternativeName>
        <fullName evidence="7">UDP-N-acetylmuramoyl-L-alanyl-D-glutamate synthetase</fullName>
    </alternativeName>
</protein>
<dbReference type="PANTHER" id="PTHR43692">
    <property type="entry name" value="UDP-N-ACETYLMURAMOYLALANINE--D-GLUTAMATE LIGASE"/>
    <property type="match status" value="1"/>
</dbReference>
<keyword evidence="7 8" id="KW-0133">Cell shape</keyword>
<evidence type="ECO:0000256" key="3">
    <source>
        <dbReference type="ARBA" id="ARBA00022490"/>
    </source>
</evidence>
<evidence type="ECO:0000256" key="4">
    <source>
        <dbReference type="ARBA" id="ARBA00022598"/>
    </source>
</evidence>
<evidence type="ECO:0000259" key="9">
    <source>
        <dbReference type="Pfam" id="PF02875"/>
    </source>
</evidence>
<organism evidence="11 12">
    <name type="scientific">Luteimicrobium xylanilyticum</name>
    <dbReference type="NCBI Taxonomy" id="1133546"/>
    <lineage>
        <taxon>Bacteria</taxon>
        <taxon>Bacillati</taxon>
        <taxon>Actinomycetota</taxon>
        <taxon>Actinomycetes</taxon>
        <taxon>Micrococcales</taxon>
        <taxon>Luteimicrobium</taxon>
    </lineage>
</organism>
<dbReference type="Gene3D" id="3.40.1190.10">
    <property type="entry name" value="Mur-like, catalytic domain"/>
    <property type="match status" value="1"/>
</dbReference>
<dbReference type="InterPro" id="IPR036615">
    <property type="entry name" value="Mur_ligase_C_dom_sf"/>
</dbReference>
<dbReference type="GO" id="GO:0008360">
    <property type="term" value="P:regulation of cell shape"/>
    <property type="evidence" value="ECO:0007669"/>
    <property type="project" value="UniProtKB-KW"/>
</dbReference>
<dbReference type="GO" id="GO:0008764">
    <property type="term" value="F:UDP-N-acetylmuramoylalanine-D-glutamate ligase activity"/>
    <property type="evidence" value="ECO:0007669"/>
    <property type="project" value="UniProtKB-UniRule"/>
</dbReference>
<comment type="catalytic activity">
    <reaction evidence="7 8">
        <text>UDP-N-acetyl-alpha-D-muramoyl-L-alanine + D-glutamate + ATP = UDP-N-acetyl-alpha-D-muramoyl-L-alanyl-D-glutamate + ADP + phosphate + H(+)</text>
        <dbReference type="Rhea" id="RHEA:16429"/>
        <dbReference type="ChEBI" id="CHEBI:15378"/>
        <dbReference type="ChEBI" id="CHEBI:29986"/>
        <dbReference type="ChEBI" id="CHEBI:30616"/>
        <dbReference type="ChEBI" id="CHEBI:43474"/>
        <dbReference type="ChEBI" id="CHEBI:83898"/>
        <dbReference type="ChEBI" id="CHEBI:83900"/>
        <dbReference type="ChEBI" id="CHEBI:456216"/>
        <dbReference type="EC" id="6.3.2.9"/>
    </reaction>
</comment>
<keyword evidence="12" id="KW-1185">Reference proteome</keyword>
<proteinExistence type="inferred from homology"/>
<dbReference type="GO" id="GO:0071555">
    <property type="term" value="P:cell wall organization"/>
    <property type="evidence" value="ECO:0007669"/>
    <property type="project" value="UniProtKB-KW"/>
</dbReference>
<evidence type="ECO:0000313" key="12">
    <source>
        <dbReference type="Proteomes" id="UP000326702"/>
    </source>
</evidence>
<keyword evidence="3 7" id="KW-0963">Cytoplasm</keyword>
<evidence type="ECO:0000256" key="2">
    <source>
        <dbReference type="ARBA" id="ARBA00004752"/>
    </source>
</evidence>
<feature type="domain" description="Mur ligase C-terminal" evidence="9">
    <location>
        <begin position="336"/>
        <end position="457"/>
    </location>
</feature>
<name>A0A5P9Q9Q6_9MICO</name>
<evidence type="ECO:0000256" key="7">
    <source>
        <dbReference type="HAMAP-Rule" id="MF_00639"/>
    </source>
</evidence>
<dbReference type="GO" id="GO:0051301">
    <property type="term" value="P:cell division"/>
    <property type="evidence" value="ECO:0007669"/>
    <property type="project" value="UniProtKB-KW"/>
</dbReference>
<evidence type="ECO:0000256" key="5">
    <source>
        <dbReference type="ARBA" id="ARBA00022741"/>
    </source>
</evidence>
<dbReference type="SUPFAM" id="SSF51984">
    <property type="entry name" value="MurCD N-terminal domain"/>
    <property type="match status" value="1"/>
</dbReference>
<reference evidence="11 12" key="1">
    <citation type="submission" date="2019-10" db="EMBL/GenBank/DDBJ databases">
        <title>Genome sequence of Luteimicrobium xylanilyticum HY-24.</title>
        <authorList>
            <person name="Kim D.Y."/>
            <person name="Park H.-Y."/>
        </authorList>
    </citation>
    <scope>NUCLEOTIDE SEQUENCE [LARGE SCALE GENOMIC DNA]</scope>
    <source>
        <strain evidence="11 12">HY-24</strain>
    </source>
</reference>
<dbReference type="AlphaFoldDB" id="A0A5P9Q9Q6"/>
<dbReference type="EMBL" id="CP045529">
    <property type="protein sequence ID" value="QFU97996.1"/>
    <property type="molecule type" value="Genomic_DNA"/>
</dbReference>
<dbReference type="SUPFAM" id="SSF53623">
    <property type="entry name" value="MurD-like peptide ligases, catalytic domain"/>
    <property type="match status" value="1"/>
</dbReference>
<dbReference type="PANTHER" id="PTHR43692:SF1">
    <property type="entry name" value="UDP-N-ACETYLMURAMOYLALANINE--D-GLUTAMATE LIGASE"/>
    <property type="match status" value="1"/>
</dbReference>
<dbReference type="Gene3D" id="3.90.190.20">
    <property type="entry name" value="Mur ligase, C-terminal domain"/>
    <property type="match status" value="1"/>
</dbReference>
<keyword evidence="6 7" id="KW-0067">ATP-binding</keyword>
<keyword evidence="7 8" id="KW-0961">Cell wall biogenesis/degradation</keyword>
<feature type="domain" description="Mur ligase central" evidence="10">
    <location>
        <begin position="118"/>
        <end position="236"/>
    </location>
</feature>
<dbReference type="InterPro" id="IPR013221">
    <property type="entry name" value="Mur_ligase_cen"/>
</dbReference>
<dbReference type="HAMAP" id="MF_00639">
    <property type="entry name" value="MurD"/>
    <property type="match status" value="1"/>
</dbReference>
<comment type="subcellular location">
    <subcellularLocation>
        <location evidence="1 7 8">Cytoplasm</location>
    </subcellularLocation>
</comment>
<evidence type="ECO:0000256" key="6">
    <source>
        <dbReference type="ARBA" id="ARBA00022840"/>
    </source>
</evidence>
<keyword evidence="7 8" id="KW-0132">Cell division</keyword>
<dbReference type="NCBIfam" id="TIGR01087">
    <property type="entry name" value="murD"/>
    <property type="match status" value="1"/>
</dbReference>
<dbReference type="SUPFAM" id="SSF53244">
    <property type="entry name" value="MurD-like peptide ligases, peptide-binding domain"/>
    <property type="match status" value="1"/>
</dbReference>